<accession>A0A183BT92</accession>
<dbReference type="AlphaFoldDB" id="A0A183BT92"/>
<organism evidence="1 2">
    <name type="scientific">Globodera pallida</name>
    <name type="common">Potato cyst nematode worm</name>
    <name type="synonym">Heterodera pallida</name>
    <dbReference type="NCBI Taxonomy" id="36090"/>
    <lineage>
        <taxon>Eukaryota</taxon>
        <taxon>Metazoa</taxon>
        <taxon>Ecdysozoa</taxon>
        <taxon>Nematoda</taxon>
        <taxon>Chromadorea</taxon>
        <taxon>Rhabditida</taxon>
        <taxon>Tylenchina</taxon>
        <taxon>Tylenchomorpha</taxon>
        <taxon>Tylenchoidea</taxon>
        <taxon>Heteroderidae</taxon>
        <taxon>Heteroderinae</taxon>
        <taxon>Globodera</taxon>
    </lineage>
</organism>
<dbReference type="WBParaSite" id="GPLIN_000382800">
    <property type="protein sequence ID" value="GPLIN_000382800"/>
    <property type="gene ID" value="GPLIN_000382800"/>
</dbReference>
<evidence type="ECO:0000313" key="2">
    <source>
        <dbReference type="WBParaSite" id="GPLIN_000382800"/>
    </source>
</evidence>
<protein>
    <submittedName>
        <fullName evidence="2">SNX24</fullName>
    </submittedName>
</protein>
<keyword evidence="1" id="KW-1185">Reference proteome</keyword>
<evidence type="ECO:0000313" key="1">
    <source>
        <dbReference type="Proteomes" id="UP000050741"/>
    </source>
</evidence>
<reference evidence="1" key="1">
    <citation type="submission" date="2014-05" db="EMBL/GenBank/DDBJ databases">
        <title>The genome and life-stage specific transcriptomes of Globodera pallida elucidate key aspects of plant parasitism by a cyst nematode.</title>
        <authorList>
            <person name="Cotton J.A."/>
            <person name="Lilley C.J."/>
            <person name="Jones L.M."/>
            <person name="Kikuchi T."/>
            <person name="Reid A.J."/>
            <person name="Thorpe P."/>
            <person name="Tsai I.J."/>
            <person name="Beasley H."/>
            <person name="Blok V."/>
            <person name="Cock P.J.A."/>
            <person name="Van den Akker S.E."/>
            <person name="Holroyd N."/>
            <person name="Hunt M."/>
            <person name="Mantelin S."/>
            <person name="Naghra H."/>
            <person name="Pain A."/>
            <person name="Palomares-Rius J.E."/>
            <person name="Zarowiecki M."/>
            <person name="Berriman M."/>
            <person name="Jones J.T."/>
            <person name="Urwin P.E."/>
        </authorList>
    </citation>
    <scope>NUCLEOTIDE SEQUENCE [LARGE SCALE GENOMIC DNA]</scope>
    <source>
        <strain evidence="1">Lindley</strain>
    </source>
</reference>
<sequence>MYEAHLGVVYLMRKNWKCAEIREEIKHEKKECEKLRKYLDILHEYLFRVHLEAAADQTLSQQLPAVKPHFEFYLGSEELPLKTLTQIVKGLIKILPFFFDQYTNSIVVHLMNKYWNCDNIVKKPELNQKEMIEDEKKECQKFRKYLDILYEYLFRVHLEAADQTLSQQLPAVKPQFEPLMRMPFMRY</sequence>
<dbReference type="Proteomes" id="UP000050741">
    <property type="component" value="Unassembled WGS sequence"/>
</dbReference>
<reference evidence="2" key="2">
    <citation type="submission" date="2016-06" db="UniProtKB">
        <authorList>
            <consortium name="WormBaseParasite"/>
        </authorList>
    </citation>
    <scope>IDENTIFICATION</scope>
</reference>
<proteinExistence type="predicted"/>
<name>A0A183BT92_GLOPA</name>